<proteinExistence type="inferred from homology"/>
<evidence type="ECO:0000256" key="4">
    <source>
        <dbReference type="ARBA" id="ARBA00022490"/>
    </source>
</evidence>
<dbReference type="InterPro" id="IPR027417">
    <property type="entry name" value="P-loop_NTPase"/>
</dbReference>
<comment type="subcellular location">
    <subcellularLocation>
        <location evidence="1">Cytoplasm</location>
    </subcellularLocation>
</comment>
<dbReference type="GO" id="GO:0005737">
    <property type="term" value="C:cytoplasm"/>
    <property type="evidence" value="ECO:0007669"/>
    <property type="project" value="UniProtKB-SubCell"/>
</dbReference>
<keyword evidence="8" id="KW-0067">ATP-binding</keyword>
<gene>
    <name evidence="11" type="primary">tsaE</name>
    <name evidence="11" type="ORF">FOZ76_19520</name>
</gene>
<keyword evidence="9" id="KW-0460">Magnesium</keyword>
<name>A0A556ACX5_9BURK</name>
<keyword evidence="5" id="KW-0819">tRNA processing</keyword>
<accession>A0A556ACX5</accession>
<dbReference type="AlphaFoldDB" id="A0A556ACX5"/>
<protein>
    <recommendedName>
        <fullName evidence="3">tRNA threonylcarbamoyladenosine biosynthesis protein TsaE</fullName>
    </recommendedName>
    <alternativeName>
        <fullName evidence="10">t(6)A37 threonylcarbamoyladenosine biosynthesis protein TsaE</fullName>
    </alternativeName>
</protein>
<keyword evidence="4" id="KW-0963">Cytoplasm</keyword>
<evidence type="ECO:0000256" key="7">
    <source>
        <dbReference type="ARBA" id="ARBA00022741"/>
    </source>
</evidence>
<evidence type="ECO:0000256" key="10">
    <source>
        <dbReference type="ARBA" id="ARBA00032441"/>
    </source>
</evidence>
<dbReference type="Proteomes" id="UP000318405">
    <property type="component" value="Unassembled WGS sequence"/>
</dbReference>
<keyword evidence="12" id="KW-1185">Reference proteome</keyword>
<comment type="caution">
    <text evidence="11">The sequence shown here is derived from an EMBL/GenBank/DDBJ whole genome shotgun (WGS) entry which is preliminary data.</text>
</comment>
<keyword evidence="7" id="KW-0547">Nucleotide-binding</keyword>
<evidence type="ECO:0000256" key="9">
    <source>
        <dbReference type="ARBA" id="ARBA00022842"/>
    </source>
</evidence>
<dbReference type="PANTHER" id="PTHR33540">
    <property type="entry name" value="TRNA THREONYLCARBAMOYLADENOSINE BIOSYNTHESIS PROTEIN TSAE"/>
    <property type="match status" value="1"/>
</dbReference>
<evidence type="ECO:0000313" key="12">
    <source>
        <dbReference type="Proteomes" id="UP000318405"/>
    </source>
</evidence>
<evidence type="ECO:0000256" key="6">
    <source>
        <dbReference type="ARBA" id="ARBA00022723"/>
    </source>
</evidence>
<evidence type="ECO:0000256" key="1">
    <source>
        <dbReference type="ARBA" id="ARBA00004496"/>
    </source>
</evidence>
<evidence type="ECO:0000256" key="2">
    <source>
        <dbReference type="ARBA" id="ARBA00007599"/>
    </source>
</evidence>
<reference evidence="11 12" key="1">
    <citation type="submission" date="2019-07" db="EMBL/GenBank/DDBJ databases">
        <title>Qingshengfaniella alkalisoli gen. nov., sp. nov., isolated from saline soil.</title>
        <authorList>
            <person name="Xu L."/>
            <person name="Huang X.-X."/>
            <person name="Sun J.-Q."/>
        </authorList>
    </citation>
    <scope>NUCLEOTIDE SEQUENCE [LARGE SCALE GENOMIC DNA]</scope>
    <source>
        <strain evidence="11 12">DSM 27279</strain>
    </source>
</reference>
<keyword evidence="6" id="KW-0479">Metal-binding</keyword>
<dbReference type="Pfam" id="PF02367">
    <property type="entry name" value="TsaE"/>
    <property type="match status" value="1"/>
</dbReference>
<organism evidence="11 12">
    <name type="scientific">Verticiella sediminum</name>
    <dbReference type="NCBI Taxonomy" id="1247510"/>
    <lineage>
        <taxon>Bacteria</taxon>
        <taxon>Pseudomonadati</taxon>
        <taxon>Pseudomonadota</taxon>
        <taxon>Betaproteobacteria</taxon>
        <taxon>Burkholderiales</taxon>
        <taxon>Alcaligenaceae</taxon>
        <taxon>Verticiella</taxon>
    </lineage>
</organism>
<dbReference type="PANTHER" id="PTHR33540:SF2">
    <property type="entry name" value="TRNA THREONYLCARBAMOYLADENOSINE BIOSYNTHESIS PROTEIN TSAE"/>
    <property type="match status" value="1"/>
</dbReference>
<dbReference type="GO" id="GO:0002949">
    <property type="term" value="P:tRNA threonylcarbamoyladenosine modification"/>
    <property type="evidence" value="ECO:0007669"/>
    <property type="project" value="InterPro"/>
</dbReference>
<evidence type="ECO:0000256" key="5">
    <source>
        <dbReference type="ARBA" id="ARBA00022694"/>
    </source>
</evidence>
<dbReference type="GO" id="GO:0046872">
    <property type="term" value="F:metal ion binding"/>
    <property type="evidence" value="ECO:0007669"/>
    <property type="project" value="UniProtKB-KW"/>
</dbReference>
<dbReference type="NCBIfam" id="TIGR00150">
    <property type="entry name" value="T6A_YjeE"/>
    <property type="match status" value="1"/>
</dbReference>
<evidence type="ECO:0000256" key="3">
    <source>
        <dbReference type="ARBA" id="ARBA00019010"/>
    </source>
</evidence>
<dbReference type="EMBL" id="VLTJ01000039">
    <property type="protein sequence ID" value="TSH90746.1"/>
    <property type="molecule type" value="Genomic_DNA"/>
</dbReference>
<keyword evidence="11" id="KW-0808">Transferase</keyword>
<dbReference type="InterPro" id="IPR003442">
    <property type="entry name" value="T6A_TsaE"/>
</dbReference>
<dbReference type="OrthoDB" id="9800307at2"/>
<dbReference type="Gene3D" id="3.40.50.300">
    <property type="entry name" value="P-loop containing nucleotide triphosphate hydrolases"/>
    <property type="match status" value="1"/>
</dbReference>
<dbReference type="GO" id="GO:0005524">
    <property type="term" value="F:ATP binding"/>
    <property type="evidence" value="ECO:0007669"/>
    <property type="project" value="UniProtKB-KW"/>
</dbReference>
<evidence type="ECO:0000256" key="8">
    <source>
        <dbReference type="ARBA" id="ARBA00022840"/>
    </source>
</evidence>
<comment type="similarity">
    <text evidence="2">Belongs to the TsaE family.</text>
</comment>
<dbReference type="RefSeq" id="WP_143950663.1">
    <property type="nucleotide sequence ID" value="NZ_BAABMB010000003.1"/>
</dbReference>
<sequence length="165" mass="18263">MTDPCTHRLELPDEAATQELARRLAPLVRHGGRIHLTGDLGAGKTTFARALLRECGIRGRIKSPTFALVEVYEVSNLYFYHFDFYRFNDPREWLDAGFRDALAAKDAVVLIEWAEKAGAELPPPDLEIILEPAGDGRVATLTASSEHGQSWLNALFPNAHKPPSA</sequence>
<evidence type="ECO:0000313" key="11">
    <source>
        <dbReference type="EMBL" id="TSH90746.1"/>
    </source>
</evidence>
<dbReference type="GO" id="GO:0016740">
    <property type="term" value="F:transferase activity"/>
    <property type="evidence" value="ECO:0007669"/>
    <property type="project" value="UniProtKB-KW"/>
</dbReference>
<dbReference type="SUPFAM" id="SSF52540">
    <property type="entry name" value="P-loop containing nucleoside triphosphate hydrolases"/>
    <property type="match status" value="1"/>
</dbReference>